<dbReference type="SUPFAM" id="SSF53697">
    <property type="entry name" value="SIS domain"/>
    <property type="match status" value="1"/>
</dbReference>
<keyword evidence="3" id="KW-1185">Reference proteome</keyword>
<gene>
    <name evidence="2" type="ORF">OGH68_28700</name>
</gene>
<sequence>MNEALASEAAHRHCQSLQDALVRFRRQNLGQITAWGGHLAAVLSVGGRLLAAGNGGSAAQAQHLTAELVGRYRDERPAHSAIALHSETSSVTAIGNDYGFDQVFARQVEAHGRPGDVLVLLSTSGGSPNLISAARTGRAAGLRVWAMTGPGPNPLAEAADETLCVDAGSTATVQEAHLVAVHLLCEVFDLATKATEAPAPVVRRAPGAAATQAAVVRRRMS</sequence>
<reference evidence="2" key="1">
    <citation type="submission" date="2022-10" db="EMBL/GenBank/DDBJ databases">
        <title>Cytochrome P450 Catalyzes Benzene Ring Formation in the Biosynthesis of Trialkyl-Substituted Aromatic Polyketides.</title>
        <authorList>
            <person name="Zhao E."/>
            <person name="Ge H."/>
        </authorList>
    </citation>
    <scope>NUCLEOTIDE SEQUENCE</scope>
    <source>
        <strain evidence="2">NA0869</strain>
    </source>
</reference>
<dbReference type="PANTHER" id="PTHR30390:SF6">
    <property type="entry name" value="DNAA INITIATOR-ASSOCIATING PROTEIN DIAA"/>
    <property type="match status" value="1"/>
</dbReference>
<evidence type="ECO:0000313" key="3">
    <source>
        <dbReference type="Proteomes" id="UP001163878"/>
    </source>
</evidence>
<evidence type="ECO:0000313" key="2">
    <source>
        <dbReference type="EMBL" id="UYQ65047.1"/>
    </source>
</evidence>
<dbReference type="InterPro" id="IPR001347">
    <property type="entry name" value="SIS_dom"/>
</dbReference>
<name>A0ABY6IGL3_STRPE</name>
<dbReference type="Gene3D" id="3.40.50.10490">
    <property type="entry name" value="Glucose-6-phosphate isomerase like protein, domain 1"/>
    <property type="match status" value="1"/>
</dbReference>
<proteinExistence type="predicted"/>
<dbReference type="InterPro" id="IPR035461">
    <property type="entry name" value="GmhA/DiaA"/>
</dbReference>
<dbReference type="CDD" id="cd05006">
    <property type="entry name" value="SIS_GmhA"/>
    <property type="match status" value="1"/>
</dbReference>
<organism evidence="2 3">
    <name type="scientific">Streptomyces peucetius</name>
    <dbReference type="NCBI Taxonomy" id="1950"/>
    <lineage>
        <taxon>Bacteria</taxon>
        <taxon>Bacillati</taxon>
        <taxon>Actinomycetota</taxon>
        <taxon>Actinomycetes</taxon>
        <taxon>Kitasatosporales</taxon>
        <taxon>Streptomycetaceae</taxon>
        <taxon>Streptomyces</taxon>
    </lineage>
</organism>
<dbReference type="InterPro" id="IPR050099">
    <property type="entry name" value="SIS_GmhA/DiaA_subfam"/>
</dbReference>
<dbReference type="EMBL" id="CP107567">
    <property type="protein sequence ID" value="UYQ65047.1"/>
    <property type="molecule type" value="Genomic_DNA"/>
</dbReference>
<dbReference type="Pfam" id="PF13580">
    <property type="entry name" value="SIS_2"/>
    <property type="match status" value="1"/>
</dbReference>
<dbReference type="PANTHER" id="PTHR30390">
    <property type="entry name" value="SEDOHEPTULOSE 7-PHOSPHATE ISOMERASE / DNAA INITIATOR-ASSOCIATING FACTOR FOR REPLICATION INITIATION"/>
    <property type="match status" value="1"/>
</dbReference>
<dbReference type="PROSITE" id="PS51464">
    <property type="entry name" value="SIS"/>
    <property type="match status" value="1"/>
</dbReference>
<evidence type="ECO:0000259" key="1">
    <source>
        <dbReference type="PROSITE" id="PS51464"/>
    </source>
</evidence>
<dbReference type="RefSeq" id="WP_264247910.1">
    <property type="nucleotide sequence ID" value="NZ_CP107567.1"/>
</dbReference>
<accession>A0ABY6IGL3</accession>
<feature type="domain" description="SIS" evidence="1">
    <location>
        <begin position="39"/>
        <end position="194"/>
    </location>
</feature>
<protein>
    <submittedName>
        <fullName evidence="2">SIS domain-containing protein</fullName>
    </submittedName>
</protein>
<dbReference type="InterPro" id="IPR046348">
    <property type="entry name" value="SIS_dom_sf"/>
</dbReference>
<dbReference type="Proteomes" id="UP001163878">
    <property type="component" value="Chromosome"/>
</dbReference>